<dbReference type="Proteomes" id="UP000605846">
    <property type="component" value="Unassembled WGS sequence"/>
</dbReference>
<feature type="transmembrane region" description="Helical" evidence="2">
    <location>
        <begin position="397"/>
        <end position="419"/>
    </location>
</feature>
<keyword evidence="3" id="KW-0645">Protease</keyword>
<evidence type="ECO:0000313" key="3">
    <source>
        <dbReference type="EMBL" id="KAF7721810.1"/>
    </source>
</evidence>
<keyword evidence="2" id="KW-0812">Transmembrane</keyword>
<feature type="region of interest" description="Disordered" evidence="1">
    <location>
        <begin position="1"/>
        <end position="37"/>
    </location>
</feature>
<organism evidence="3 4">
    <name type="scientific">Apophysomyces ossiformis</name>
    <dbReference type="NCBI Taxonomy" id="679940"/>
    <lineage>
        <taxon>Eukaryota</taxon>
        <taxon>Fungi</taxon>
        <taxon>Fungi incertae sedis</taxon>
        <taxon>Mucoromycota</taxon>
        <taxon>Mucoromycotina</taxon>
        <taxon>Mucoromycetes</taxon>
        <taxon>Mucorales</taxon>
        <taxon>Mucorineae</taxon>
        <taxon>Mucoraceae</taxon>
        <taxon>Apophysomyces</taxon>
    </lineage>
</organism>
<feature type="transmembrane region" description="Helical" evidence="2">
    <location>
        <begin position="52"/>
        <end position="71"/>
    </location>
</feature>
<dbReference type="GO" id="GO:0008233">
    <property type="term" value="F:peptidase activity"/>
    <property type="evidence" value="ECO:0007669"/>
    <property type="project" value="UniProtKB-KW"/>
</dbReference>
<dbReference type="AlphaFoldDB" id="A0A8H7BLP3"/>
<dbReference type="GO" id="GO:0006508">
    <property type="term" value="P:proteolysis"/>
    <property type="evidence" value="ECO:0007669"/>
    <property type="project" value="UniProtKB-KW"/>
</dbReference>
<evidence type="ECO:0000313" key="4">
    <source>
        <dbReference type="Proteomes" id="UP000605846"/>
    </source>
</evidence>
<name>A0A8H7BLP3_9FUNG</name>
<keyword evidence="3" id="KW-0378">Hydrolase</keyword>
<gene>
    <name evidence="3" type="primary">VMP1</name>
    <name evidence="3" type="ORF">EC973_004103</name>
</gene>
<dbReference type="EMBL" id="JABAYA010000233">
    <property type="protein sequence ID" value="KAF7721810.1"/>
    <property type="molecule type" value="Genomic_DNA"/>
</dbReference>
<keyword evidence="2" id="KW-1133">Transmembrane helix</keyword>
<feature type="transmembrane region" description="Helical" evidence="2">
    <location>
        <begin position="278"/>
        <end position="298"/>
    </location>
</feature>
<evidence type="ECO:0000256" key="2">
    <source>
        <dbReference type="SAM" id="Phobius"/>
    </source>
</evidence>
<feature type="transmembrane region" description="Helical" evidence="2">
    <location>
        <begin position="304"/>
        <end position="325"/>
    </location>
</feature>
<dbReference type="OrthoDB" id="2016540at2759"/>
<feature type="transmembrane region" description="Helical" evidence="2">
    <location>
        <begin position="120"/>
        <end position="146"/>
    </location>
</feature>
<keyword evidence="2" id="KW-0472">Membrane</keyword>
<protein>
    <submittedName>
        <fullName evidence="3">Vacuolar membrane protease</fullName>
    </submittedName>
</protein>
<keyword evidence="4" id="KW-1185">Reference proteome</keyword>
<accession>A0A8H7BLP3</accession>
<proteinExistence type="predicted"/>
<feature type="transmembrane region" description="Helical" evidence="2">
    <location>
        <begin position="337"/>
        <end position="355"/>
    </location>
</feature>
<evidence type="ECO:0000256" key="1">
    <source>
        <dbReference type="SAM" id="MobiDB-lite"/>
    </source>
</evidence>
<comment type="caution">
    <text evidence="3">The sequence shown here is derived from an EMBL/GenBank/DDBJ whole genome shotgun (WGS) entry which is preliminary data.</text>
</comment>
<reference evidence="3" key="1">
    <citation type="submission" date="2020-01" db="EMBL/GenBank/DDBJ databases">
        <title>Genome Sequencing of Three Apophysomyces-Like Fungal Strains Confirms a Novel Fungal Genus in the Mucoromycota with divergent Burkholderia-like Endosymbiotic Bacteria.</title>
        <authorList>
            <person name="Stajich J.E."/>
            <person name="Macias A.M."/>
            <person name="Carter-House D."/>
            <person name="Lovett B."/>
            <person name="Kasson L.R."/>
            <person name="Berry K."/>
            <person name="Grigoriev I."/>
            <person name="Chang Y."/>
            <person name="Spatafora J."/>
            <person name="Kasson M.T."/>
        </authorList>
    </citation>
    <scope>NUCLEOTIDE SEQUENCE</scope>
    <source>
        <strain evidence="3">NRRL A-21654</strain>
    </source>
</reference>
<sequence length="437" mass="48752">MSLTRPTTEEGTDAILTPPKSPLHRRKSRRAEPGEKFDGRRKVEIEHQHKRISIWTSPILVVSYFAMYTFYEARSAAMFLYHHRQVTFGLLLCTGLISVMCQMEGPHQDVVQLIGQQIMWYGYWVLLGIASAIGLGTGLHTFLLFLGPYIAEVTMAAYECHSADLLTWDSASHRLQCRVATDLDVSSTTAAISLWAIYRLVRWESFAWGAGTALGELPPYFVARAGEASETKKKYGAKGAITGMVALSGGKSEELAEFEAGLAKSSEKRTVKDRFTHLVYNVMQRLGFFGILLFASIPNPLFDLAGITCGHFLVPFSTFFGATFLGKACIKASLQSMIVILAFSNDTLSVFLGTLEKNVPALHSIVAQIIHDQTHKLGKSEEDVGQETNLFGSAWNIFLSLMLCYFVISSIESLGLAFMKKQHEEEMKRLERQREEH</sequence>